<dbReference type="SUPFAM" id="SSF52172">
    <property type="entry name" value="CheY-like"/>
    <property type="match status" value="1"/>
</dbReference>
<dbReference type="AlphaFoldDB" id="A0A1Y0EHK4"/>
<dbReference type="EMBL" id="CP021431">
    <property type="protein sequence ID" value="ARU03085.1"/>
    <property type="molecule type" value="Genomic_DNA"/>
</dbReference>
<feature type="domain" description="Response regulatory" evidence="8">
    <location>
        <begin position="12"/>
        <end position="126"/>
    </location>
</feature>
<evidence type="ECO:0000256" key="5">
    <source>
        <dbReference type="ARBA" id="ARBA00023163"/>
    </source>
</evidence>
<dbReference type="SMART" id="SM00862">
    <property type="entry name" value="Trans_reg_C"/>
    <property type="match status" value="1"/>
</dbReference>
<dbReference type="GO" id="GO:0000976">
    <property type="term" value="F:transcription cis-regulatory region binding"/>
    <property type="evidence" value="ECO:0007669"/>
    <property type="project" value="TreeGrafter"/>
</dbReference>
<dbReference type="Gene3D" id="1.10.10.10">
    <property type="entry name" value="Winged helix-like DNA-binding domain superfamily/Winged helix DNA-binding domain"/>
    <property type="match status" value="1"/>
</dbReference>
<dbReference type="PANTHER" id="PTHR48111:SF67">
    <property type="entry name" value="TRANSCRIPTIONAL REGULATORY PROTEIN TCTD"/>
    <property type="match status" value="1"/>
</dbReference>
<dbReference type="GO" id="GO:0006355">
    <property type="term" value="P:regulation of DNA-templated transcription"/>
    <property type="evidence" value="ECO:0007669"/>
    <property type="project" value="InterPro"/>
</dbReference>
<dbReference type="InterPro" id="IPR036388">
    <property type="entry name" value="WH-like_DNA-bd_sf"/>
</dbReference>
<dbReference type="CDD" id="cd00383">
    <property type="entry name" value="trans_reg_C"/>
    <property type="match status" value="1"/>
</dbReference>
<dbReference type="Proteomes" id="UP000195273">
    <property type="component" value="Chromosome"/>
</dbReference>
<feature type="DNA-binding region" description="OmpR/PhoB-type" evidence="7">
    <location>
        <begin position="134"/>
        <end position="230"/>
    </location>
</feature>
<dbReference type="Gene3D" id="3.40.50.2300">
    <property type="match status" value="1"/>
</dbReference>
<dbReference type="Pfam" id="PF00072">
    <property type="entry name" value="Response_reg"/>
    <property type="match status" value="1"/>
</dbReference>
<evidence type="ECO:0000256" key="1">
    <source>
        <dbReference type="ARBA" id="ARBA00022553"/>
    </source>
</evidence>
<dbReference type="STRING" id="1122181.GCA_000382265_02602"/>
<dbReference type="GO" id="GO:0005829">
    <property type="term" value="C:cytosol"/>
    <property type="evidence" value="ECO:0007669"/>
    <property type="project" value="TreeGrafter"/>
</dbReference>
<evidence type="ECO:0000313" key="10">
    <source>
        <dbReference type="EMBL" id="ARU03085.1"/>
    </source>
</evidence>
<dbReference type="Gene3D" id="6.10.250.690">
    <property type="match status" value="1"/>
</dbReference>
<gene>
    <name evidence="10" type="primary">qseB</name>
    <name evidence="10" type="ORF">LOKVESSMR4R_03820</name>
</gene>
<dbReference type="SMART" id="SM00448">
    <property type="entry name" value="REC"/>
    <property type="match status" value="1"/>
</dbReference>
<keyword evidence="1 6" id="KW-0597">Phosphoprotein</keyword>
<dbReference type="PROSITE" id="PS51755">
    <property type="entry name" value="OMPR_PHOB"/>
    <property type="match status" value="1"/>
</dbReference>
<evidence type="ECO:0000256" key="2">
    <source>
        <dbReference type="ARBA" id="ARBA00023012"/>
    </source>
</evidence>
<dbReference type="GO" id="GO:0000156">
    <property type="term" value="F:phosphorelay response regulator activity"/>
    <property type="evidence" value="ECO:0007669"/>
    <property type="project" value="TreeGrafter"/>
</dbReference>
<sequence>MARRLVSKVGMKVLLVEDNHDIGEAVERRLQMAGHVVTWNRTGDDVVAMLEHDPVDAVILDLMLPAADGIAILRQIRRQQRDLPVLVITARAEIDDKVSLLDLGADDYLVKPFDMREMEARLRALVRRPAGQFTSILQLGDLQMDPVNRIVTQAGQVIDLGRRECGLLEALMTQAGRAVTRERLMSRLSHLEDGGSENALELLVSRLRRKIAASNVEVVTMRGVGYMARVMPDAQT</sequence>
<dbReference type="Pfam" id="PF00486">
    <property type="entry name" value="Trans_reg_C"/>
    <property type="match status" value="1"/>
</dbReference>
<evidence type="ECO:0000259" key="9">
    <source>
        <dbReference type="PROSITE" id="PS51755"/>
    </source>
</evidence>
<dbReference type="KEGG" id="lvs:LOKVESSMR4R_03820"/>
<keyword evidence="5" id="KW-0804">Transcription</keyword>
<evidence type="ECO:0000313" key="11">
    <source>
        <dbReference type="Proteomes" id="UP000195273"/>
    </source>
</evidence>
<dbReference type="InterPro" id="IPR016032">
    <property type="entry name" value="Sig_transdc_resp-reg_C-effctor"/>
</dbReference>
<evidence type="ECO:0000256" key="4">
    <source>
        <dbReference type="ARBA" id="ARBA00023125"/>
    </source>
</evidence>
<dbReference type="PANTHER" id="PTHR48111">
    <property type="entry name" value="REGULATOR OF RPOS"/>
    <property type="match status" value="1"/>
</dbReference>
<keyword evidence="11" id="KW-1185">Reference proteome</keyword>
<dbReference type="InterPro" id="IPR011006">
    <property type="entry name" value="CheY-like_superfamily"/>
</dbReference>
<evidence type="ECO:0000259" key="8">
    <source>
        <dbReference type="PROSITE" id="PS50110"/>
    </source>
</evidence>
<keyword evidence="3" id="KW-0805">Transcription regulation</keyword>
<feature type="domain" description="OmpR/PhoB-type" evidence="9">
    <location>
        <begin position="134"/>
        <end position="230"/>
    </location>
</feature>
<keyword evidence="2" id="KW-0902">Two-component regulatory system</keyword>
<dbReference type="InterPro" id="IPR039420">
    <property type="entry name" value="WalR-like"/>
</dbReference>
<dbReference type="GO" id="GO:0032993">
    <property type="term" value="C:protein-DNA complex"/>
    <property type="evidence" value="ECO:0007669"/>
    <property type="project" value="TreeGrafter"/>
</dbReference>
<dbReference type="SUPFAM" id="SSF46894">
    <property type="entry name" value="C-terminal effector domain of the bipartite response regulators"/>
    <property type="match status" value="1"/>
</dbReference>
<protein>
    <submittedName>
        <fullName evidence="10">Transcriptional regulatory protein QseB</fullName>
    </submittedName>
</protein>
<evidence type="ECO:0000256" key="7">
    <source>
        <dbReference type="PROSITE-ProRule" id="PRU01091"/>
    </source>
</evidence>
<organism evidence="10 11">
    <name type="scientific">Yoonia vestfoldensis</name>
    <dbReference type="NCBI Taxonomy" id="245188"/>
    <lineage>
        <taxon>Bacteria</taxon>
        <taxon>Pseudomonadati</taxon>
        <taxon>Pseudomonadota</taxon>
        <taxon>Alphaproteobacteria</taxon>
        <taxon>Rhodobacterales</taxon>
        <taxon>Paracoccaceae</taxon>
        <taxon>Yoonia</taxon>
    </lineage>
</organism>
<feature type="modified residue" description="4-aspartylphosphate" evidence="6">
    <location>
        <position position="61"/>
    </location>
</feature>
<dbReference type="InterPro" id="IPR001867">
    <property type="entry name" value="OmpR/PhoB-type_DNA-bd"/>
</dbReference>
<evidence type="ECO:0000256" key="3">
    <source>
        <dbReference type="ARBA" id="ARBA00023015"/>
    </source>
</evidence>
<dbReference type="FunFam" id="3.40.50.2300:FF:000002">
    <property type="entry name" value="DNA-binding response regulator PhoP"/>
    <property type="match status" value="1"/>
</dbReference>
<reference evidence="10 11" key="1">
    <citation type="submission" date="2017-05" db="EMBL/GenBank/DDBJ databases">
        <title>Genome Sequence of Loktanella vestfoldensis Strain SMR4r Isolated from a Culture of the Diatom Skeletonema marinoi.</title>
        <authorList>
            <person name="Topel M."/>
            <person name="Pinder M.I.M."/>
            <person name="Johansson O.N."/>
            <person name="Kourtchenko O."/>
            <person name="Godhe A."/>
            <person name="Clarke A.K."/>
        </authorList>
    </citation>
    <scope>NUCLEOTIDE SEQUENCE [LARGE SCALE GENOMIC DNA]</scope>
    <source>
        <strain evidence="10 11">SMR4r</strain>
    </source>
</reference>
<dbReference type="InterPro" id="IPR001789">
    <property type="entry name" value="Sig_transdc_resp-reg_receiver"/>
</dbReference>
<name>A0A1Y0EHK4_9RHOB</name>
<accession>A0A1Y0EHK4</accession>
<proteinExistence type="predicted"/>
<dbReference type="PROSITE" id="PS50110">
    <property type="entry name" value="RESPONSE_REGULATORY"/>
    <property type="match status" value="1"/>
</dbReference>
<evidence type="ECO:0000256" key="6">
    <source>
        <dbReference type="PROSITE-ProRule" id="PRU00169"/>
    </source>
</evidence>
<keyword evidence="4 7" id="KW-0238">DNA-binding</keyword>